<dbReference type="PROSITE" id="PS51365">
    <property type="entry name" value="RENAL_DIPEPTIDASE_2"/>
    <property type="match status" value="1"/>
</dbReference>
<dbReference type="RefSeq" id="WP_126582230.1">
    <property type="nucleotide sequence ID" value="NZ_BIFR01000002.1"/>
</dbReference>
<name>A0A402A6C4_9CHLR</name>
<reference evidence="2" key="1">
    <citation type="submission" date="2018-12" db="EMBL/GenBank/DDBJ databases">
        <title>Tengunoibacter tsumagoiensis gen. nov., sp. nov., Dictyobacter kobayashii sp. nov., D. alpinus sp. nov., and D. joshuensis sp. nov. and description of Dictyobacteraceae fam. nov. within the order Ktedonobacterales isolated from Tengu-no-mugimeshi.</title>
        <authorList>
            <person name="Wang C.M."/>
            <person name="Zheng Y."/>
            <person name="Sakai Y."/>
            <person name="Toyoda A."/>
            <person name="Minakuchi Y."/>
            <person name="Abe K."/>
            <person name="Yokota A."/>
            <person name="Yabe S."/>
        </authorList>
    </citation>
    <scope>NUCLEOTIDE SEQUENCE [LARGE SCALE GENOMIC DNA]</scope>
    <source>
        <strain evidence="2">Uno3</strain>
    </source>
</reference>
<evidence type="ECO:0000313" key="2">
    <source>
        <dbReference type="Proteomes" id="UP000287352"/>
    </source>
</evidence>
<dbReference type="PANTHER" id="PTHR10443:SF12">
    <property type="entry name" value="DIPEPTIDASE"/>
    <property type="match status" value="1"/>
</dbReference>
<dbReference type="GO" id="GO:0006508">
    <property type="term" value="P:proteolysis"/>
    <property type="evidence" value="ECO:0007669"/>
    <property type="project" value="InterPro"/>
</dbReference>
<dbReference type="Gene3D" id="3.20.20.140">
    <property type="entry name" value="Metal-dependent hydrolases"/>
    <property type="match status" value="1"/>
</dbReference>
<gene>
    <name evidence="1" type="ORF">KTT_45430</name>
</gene>
<comment type="caution">
    <text evidence="1">The sequence shown here is derived from an EMBL/GenBank/DDBJ whole genome shotgun (WGS) entry which is preliminary data.</text>
</comment>
<dbReference type="PANTHER" id="PTHR10443">
    <property type="entry name" value="MICROSOMAL DIPEPTIDASE"/>
    <property type="match status" value="1"/>
</dbReference>
<dbReference type="InterPro" id="IPR008257">
    <property type="entry name" value="Pept_M19"/>
</dbReference>
<evidence type="ECO:0000313" key="1">
    <source>
        <dbReference type="EMBL" id="GCE14684.1"/>
    </source>
</evidence>
<dbReference type="EMBL" id="BIFR01000002">
    <property type="protein sequence ID" value="GCE14684.1"/>
    <property type="molecule type" value="Genomic_DNA"/>
</dbReference>
<keyword evidence="2" id="KW-1185">Reference proteome</keyword>
<dbReference type="AlphaFoldDB" id="A0A402A6C4"/>
<dbReference type="CDD" id="cd01301">
    <property type="entry name" value="rDP_like"/>
    <property type="match status" value="1"/>
</dbReference>
<accession>A0A402A6C4</accession>
<dbReference type="OrthoDB" id="9804920at2"/>
<dbReference type="Pfam" id="PF01244">
    <property type="entry name" value="Peptidase_M19"/>
    <property type="match status" value="1"/>
</dbReference>
<proteinExistence type="predicted"/>
<dbReference type="Proteomes" id="UP000287352">
    <property type="component" value="Unassembled WGS sequence"/>
</dbReference>
<dbReference type="GO" id="GO:0070573">
    <property type="term" value="F:metallodipeptidase activity"/>
    <property type="evidence" value="ECO:0007669"/>
    <property type="project" value="InterPro"/>
</dbReference>
<protein>
    <submittedName>
        <fullName evidence="1">Membrane dipeptidase</fullName>
    </submittedName>
</protein>
<dbReference type="SUPFAM" id="SSF51556">
    <property type="entry name" value="Metallo-dependent hydrolases"/>
    <property type="match status" value="1"/>
</dbReference>
<dbReference type="InterPro" id="IPR032466">
    <property type="entry name" value="Metal_Hydrolase"/>
</dbReference>
<sequence length="368" mass="41445">MFLYQTLIGHSDTLYNLSHFHPDVQPGEQNSSLDERLHTYFFEHGQDGDIDYPRALTGALIGAFFAIFVPNLDKTTVQTINPEEIPEDRWYERYIDPPLDFSYAQQFTLTEMAYLIRLEACSAGRLKIVRMVTEIEACFNQGVFSAIMHIEGCEGIDPELNNLQIFYQAGLRSLGPVWSRHNVFGYGVPLVFGRTPEAGPGLTDVGKELVRACNQLGIVLDLSHLNEQGFWDVARLSTAPLVATHSNAHALCPSSRNLTDKQLEAIRESDGLVGVNFNVRDLRSDGARNPDVPLELVVKHIDYLVDKLGIERVALGTDYDGALMPTCLSDVSKLPVLYKALAERGYDEHALNRLARENWLRVLRKIWR</sequence>
<organism evidence="1 2">
    <name type="scientific">Tengunoibacter tsumagoiensis</name>
    <dbReference type="NCBI Taxonomy" id="2014871"/>
    <lineage>
        <taxon>Bacteria</taxon>
        <taxon>Bacillati</taxon>
        <taxon>Chloroflexota</taxon>
        <taxon>Ktedonobacteria</taxon>
        <taxon>Ktedonobacterales</taxon>
        <taxon>Dictyobacteraceae</taxon>
        <taxon>Tengunoibacter</taxon>
    </lineage>
</organism>